<evidence type="ECO:0000313" key="2">
    <source>
        <dbReference type="Proteomes" id="UP000602124"/>
    </source>
</evidence>
<keyword evidence="2" id="KW-1185">Reference proteome</keyword>
<name>A0A934IRT4_9HYPH</name>
<reference evidence="1" key="1">
    <citation type="submission" date="2020-12" db="EMBL/GenBank/DDBJ databases">
        <title>Devosia sp. MSA67 isolated from Mo River.</title>
        <authorList>
            <person name="Ma F."/>
            <person name="Zi Z."/>
        </authorList>
    </citation>
    <scope>NUCLEOTIDE SEQUENCE</scope>
    <source>
        <strain evidence="1">MSA67</strain>
    </source>
</reference>
<gene>
    <name evidence="1" type="ORF">JEQ47_04680</name>
</gene>
<organism evidence="1 2">
    <name type="scientific">Devosia sediminis</name>
    <dbReference type="NCBI Taxonomy" id="2798801"/>
    <lineage>
        <taxon>Bacteria</taxon>
        <taxon>Pseudomonadati</taxon>
        <taxon>Pseudomonadota</taxon>
        <taxon>Alphaproteobacteria</taxon>
        <taxon>Hyphomicrobiales</taxon>
        <taxon>Devosiaceae</taxon>
        <taxon>Devosia</taxon>
    </lineage>
</organism>
<evidence type="ECO:0008006" key="3">
    <source>
        <dbReference type="Google" id="ProtNLM"/>
    </source>
</evidence>
<dbReference type="Proteomes" id="UP000602124">
    <property type="component" value="Unassembled WGS sequence"/>
</dbReference>
<dbReference type="RefSeq" id="WP_198875216.1">
    <property type="nucleotide sequence ID" value="NZ_JAEKMH010000001.1"/>
</dbReference>
<evidence type="ECO:0000313" key="1">
    <source>
        <dbReference type="EMBL" id="MBJ3784011.1"/>
    </source>
</evidence>
<sequence length="70" mass="8046">MQVNEYLIKVRDGRWFVTWDSMRFGPYLHRRAAKEGALAMARSDFSQSIAATVTLDDDGELECIYDSRGQ</sequence>
<dbReference type="AlphaFoldDB" id="A0A934IRT4"/>
<proteinExistence type="predicted"/>
<protein>
    <recommendedName>
        <fullName evidence="3">DUF2188 domain-containing protein</fullName>
    </recommendedName>
</protein>
<accession>A0A934IRT4</accession>
<dbReference type="EMBL" id="JAEKMH010000001">
    <property type="protein sequence ID" value="MBJ3784011.1"/>
    <property type="molecule type" value="Genomic_DNA"/>
</dbReference>
<comment type="caution">
    <text evidence="1">The sequence shown here is derived from an EMBL/GenBank/DDBJ whole genome shotgun (WGS) entry which is preliminary data.</text>
</comment>